<dbReference type="AlphaFoldDB" id="A0A4R5AFZ0"/>
<reference evidence="10 11" key="1">
    <citation type="submission" date="2019-02" db="EMBL/GenBank/DDBJ databases">
        <title>Draft genome sequences of novel Actinobacteria.</title>
        <authorList>
            <person name="Sahin N."/>
            <person name="Ay H."/>
            <person name="Saygin H."/>
        </authorList>
    </citation>
    <scope>NUCLEOTIDE SEQUENCE [LARGE SCALE GENOMIC DNA]</scope>
    <source>
        <strain evidence="10 11">8K307</strain>
    </source>
</reference>
<organism evidence="10 11">
    <name type="scientific">Jiangella aurantiaca</name>
    <dbReference type="NCBI Taxonomy" id="2530373"/>
    <lineage>
        <taxon>Bacteria</taxon>
        <taxon>Bacillati</taxon>
        <taxon>Actinomycetota</taxon>
        <taxon>Actinomycetes</taxon>
        <taxon>Jiangellales</taxon>
        <taxon>Jiangellaceae</taxon>
        <taxon>Jiangella</taxon>
    </lineage>
</organism>
<evidence type="ECO:0000256" key="5">
    <source>
        <dbReference type="ARBA" id="ARBA00022801"/>
    </source>
</evidence>
<keyword evidence="11" id="KW-1185">Reference proteome</keyword>
<evidence type="ECO:0000259" key="9">
    <source>
        <dbReference type="Pfam" id="PF00561"/>
    </source>
</evidence>
<dbReference type="InterPro" id="IPR050266">
    <property type="entry name" value="AB_hydrolase_sf"/>
</dbReference>
<dbReference type="InterPro" id="IPR005945">
    <property type="entry name" value="Pro_imino_pep"/>
</dbReference>
<evidence type="ECO:0000256" key="8">
    <source>
        <dbReference type="PIRSR" id="PIRSR005539-1"/>
    </source>
</evidence>
<sequence>MTRGERLVPFGDGWHVYTRWVGHDRSRTPLLCLHGGPGSVSHDVLEPLERLADDGRRVIFFDQLGSGRSSRPADPSLWSNELVHAQIDTIRDELGLDEVALLGHSYGGWVVQEYALGDPVGLRGIVLADTAPDAKMYLAEGMRIRRGLPPATQAVLDRHEQGGTTDDPEYAAAYQQYLDVFTCRLRPLPDAIRRARAGGNPEVSRIMWGPGGRSFEMTGRLRGWTVLDRLHRIAVPTLVITGSEDMASPAIAQTMAAAVPGARCVVVDGGSHTPWFEDPDAFCEAVETFLSGIDAS</sequence>
<evidence type="ECO:0000256" key="2">
    <source>
        <dbReference type="ARBA" id="ARBA00010088"/>
    </source>
</evidence>
<dbReference type="PANTHER" id="PTHR43798">
    <property type="entry name" value="MONOACYLGLYCEROL LIPASE"/>
    <property type="match status" value="1"/>
</dbReference>
<comment type="catalytic activity">
    <reaction evidence="1">
        <text>Release of N-terminal proline from a peptide.</text>
        <dbReference type="EC" id="3.4.11.5"/>
    </reaction>
</comment>
<evidence type="ECO:0000313" key="11">
    <source>
        <dbReference type="Proteomes" id="UP000295217"/>
    </source>
</evidence>
<proteinExistence type="inferred from homology"/>
<dbReference type="RefSeq" id="WP_132103203.1">
    <property type="nucleotide sequence ID" value="NZ_SMLB01000012.1"/>
</dbReference>
<evidence type="ECO:0000256" key="1">
    <source>
        <dbReference type="ARBA" id="ARBA00001585"/>
    </source>
</evidence>
<dbReference type="NCBIfam" id="TIGR01250">
    <property type="entry name" value="pro_imino_pep_2"/>
    <property type="match status" value="1"/>
</dbReference>
<dbReference type="GO" id="GO:0016020">
    <property type="term" value="C:membrane"/>
    <property type="evidence" value="ECO:0007669"/>
    <property type="project" value="TreeGrafter"/>
</dbReference>
<keyword evidence="5 7" id="KW-0378">Hydrolase</keyword>
<name>A0A4R5AFZ0_9ACTN</name>
<evidence type="ECO:0000256" key="6">
    <source>
        <dbReference type="ARBA" id="ARBA00029605"/>
    </source>
</evidence>
<dbReference type="OrthoDB" id="9796770at2"/>
<dbReference type="GO" id="GO:0006508">
    <property type="term" value="P:proteolysis"/>
    <property type="evidence" value="ECO:0007669"/>
    <property type="project" value="InterPro"/>
</dbReference>
<dbReference type="Gene3D" id="3.40.50.1820">
    <property type="entry name" value="alpha/beta hydrolase"/>
    <property type="match status" value="1"/>
</dbReference>
<dbReference type="InterPro" id="IPR002410">
    <property type="entry name" value="Peptidase_S33"/>
</dbReference>
<comment type="similarity">
    <text evidence="2 7">Belongs to the peptidase S33 family.</text>
</comment>
<gene>
    <name evidence="10" type="ORF">E1262_11110</name>
</gene>
<dbReference type="PIRSF" id="PIRSF005539">
    <property type="entry name" value="Pept_S33_TRI_F1"/>
    <property type="match status" value="1"/>
</dbReference>
<dbReference type="InterPro" id="IPR000073">
    <property type="entry name" value="AB_hydrolase_1"/>
</dbReference>
<dbReference type="Proteomes" id="UP000295217">
    <property type="component" value="Unassembled WGS sequence"/>
</dbReference>
<protein>
    <recommendedName>
        <fullName evidence="4">Proline iminopeptidase</fullName>
        <ecNumber evidence="3">3.4.11.5</ecNumber>
    </recommendedName>
    <alternativeName>
        <fullName evidence="6">Prolyl aminopeptidase</fullName>
    </alternativeName>
</protein>
<evidence type="ECO:0000313" key="10">
    <source>
        <dbReference type="EMBL" id="TDD69824.1"/>
    </source>
</evidence>
<dbReference type="GO" id="GO:0004177">
    <property type="term" value="F:aminopeptidase activity"/>
    <property type="evidence" value="ECO:0007669"/>
    <property type="project" value="UniProtKB-EC"/>
</dbReference>
<feature type="active site" evidence="8">
    <location>
        <position position="245"/>
    </location>
</feature>
<feature type="active site" description="Proton donor" evidence="8">
    <location>
        <position position="272"/>
    </location>
</feature>
<dbReference type="PRINTS" id="PR00793">
    <property type="entry name" value="PROAMNOPTASE"/>
</dbReference>
<dbReference type="EMBL" id="SMLB01000012">
    <property type="protein sequence ID" value="TDD69824.1"/>
    <property type="molecule type" value="Genomic_DNA"/>
</dbReference>
<comment type="caution">
    <text evidence="10">The sequence shown here is derived from an EMBL/GenBank/DDBJ whole genome shotgun (WGS) entry which is preliminary data.</text>
</comment>
<accession>A0A4R5AFZ0</accession>
<feature type="domain" description="AB hydrolase-1" evidence="9">
    <location>
        <begin position="29"/>
        <end position="279"/>
    </location>
</feature>
<feature type="active site" description="Nucleophile" evidence="8">
    <location>
        <position position="105"/>
    </location>
</feature>
<dbReference type="SUPFAM" id="SSF53474">
    <property type="entry name" value="alpha/beta-Hydrolases"/>
    <property type="match status" value="1"/>
</dbReference>
<evidence type="ECO:0000256" key="3">
    <source>
        <dbReference type="ARBA" id="ARBA00012568"/>
    </source>
</evidence>
<evidence type="ECO:0000256" key="7">
    <source>
        <dbReference type="PIRNR" id="PIRNR005539"/>
    </source>
</evidence>
<dbReference type="InterPro" id="IPR029058">
    <property type="entry name" value="AB_hydrolase_fold"/>
</dbReference>
<dbReference type="PANTHER" id="PTHR43798:SF33">
    <property type="entry name" value="HYDROLASE, PUTATIVE (AFU_ORTHOLOGUE AFUA_2G14860)-RELATED"/>
    <property type="match status" value="1"/>
</dbReference>
<dbReference type="Pfam" id="PF00561">
    <property type="entry name" value="Abhydrolase_1"/>
    <property type="match status" value="1"/>
</dbReference>
<evidence type="ECO:0000256" key="4">
    <source>
        <dbReference type="ARBA" id="ARBA00021843"/>
    </source>
</evidence>
<dbReference type="EC" id="3.4.11.5" evidence="3"/>